<dbReference type="Pfam" id="PF22807">
    <property type="entry name" value="TrAA12"/>
    <property type="match status" value="1"/>
</dbReference>
<evidence type="ECO:0000256" key="1">
    <source>
        <dbReference type="ARBA" id="ARBA00022617"/>
    </source>
</evidence>
<dbReference type="InterPro" id="IPR009056">
    <property type="entry name" value="Cyt_c-like_dom"/>
</dbReference>
<keyword evidence="5" id="KW-1133">Transmembrane helix</keyword>
<evidence type="ECO:0000256" key="2">
    <source>
        <dbReference type="ARBA" id="ARBA00022723"/>
    </source>
</evidence>
<dbReference type="GO" id="GO:0009055">
    <property type="term" value="F:electron transfer activity"/>
    <property type="evidence" value="ECO:0007669"/>
    <property type="project" value="InterPro"/>
</dbReference>
<organism evidence="7 8">
    <name type="scientific">Daejeonella lutea</name>
    <dbReference type="NCBI Taxonomy" id="572036"/>
    <lineage>
        <taxon>Bacteria</taxon>
        <taxon>Pseudomonadati</taxon>
        <taxon>Bacteroidota</taxon>
        <taxon>Sphingobacteriia</taxon>
        <taxon>Sphingobacteriales</taxon>
        <taxon>Sphingobacteriaceae</taxon>
        <taxon>Daejeonella</taxon>
    </lineage>
</organism>
<dbReference type="RefSeq" id="WP_221406255.1">
    <property type="nucleotide sequence ID" value="NZ_FUYR01000003.1"/>
</dbReference>
<evidence type="ECO:0000313" key="8">
    <source>
        <dbReference type="Proteomes" id="UP000189981"/>
    </source>
</evidence>
<dbReference type="InterPro" id="IPR051459">
    <property type="entry name" value="Cytochrome_c-type_DH"/>
</dbReference>
<evidence type="ECO:0000256" key="4">
    <source>
        <dbReference type="PROSITE-ProRule" id="PRU00433"/>
    </source>
</evidence>
<evidence type="ECO:0000313" key="7">
    <source>
        <dbReference type="EMBL" id="SKB81050.1"/>
    </source>
</evidence>
<dbReference type="PROSITE" id="PS51007">
    <property type="entry name" value="CYTC"/>
    <property type="match status" value="1"/>
</dbReference>
<keyword evidence="3 4" id="KW-0408">Iron</keyword>
<reference evidence="8" key="1">
    <citation type="submission" date="2017-02" db="EMBL/GenBank/DDBJ databases">
        <authorList>
            <person name="Varghese N."/>
            <person name="Submissions S."/>
        </authorList>
    </citation>
    <scope>NUCLEOTIDE SEQUENCE [LARGE SCALE GENOMIC DNA]</scope>
    <source>
        <strain evidence="8">DSM 22385</strain>
    </source>
</reference>
<dbReference type="SUPFAM" id="SSF46626">
    <property type="entry name" value="Cytochrome c"/>
    <property type="match status" value="1"/>
</dbReference>
<dbReference type="InterPro" id="IPR036909">
    <property type="entry name" value="Cyt_c-like_dom_sf"/>
</dbReference>
<name>A0A1T5EB77_9SPHI</name>
<dbReference type="Pfam" id="PF00034">
    <property type="entry name" value="Cytochrom_C"/>
    <property type="match status" value="1"/>
</dbReference>
<dbReference type="PANTHER" id="PTHR35008">
    <property type="entry name" value="BLL4482 PROTEIN-RELATED"/>
    <property type="match status" value="1"/>
</dbReference>
<proteinExistence type="predicted"/>
<dbReference type="SUPFAM" id="SSF50952">
    <property type="entry name" value="Soluble quinoprotein glucose dehydrogenase"/>
    <property type="match status" value="1"/>
</dbReference>
<dbReference type="STRING" id="572036.SAMN05661099_2843"/>
<dbReference type="GO" id="GO:0046872">
    <property type="term" value="F:metal ion binding"/>
    <property type="evidence" value="ECO:0007669"/>
    <property type="project" value="UniProtKB-KW"/>
</dbReference>
<evidence type="ECO:0000256" key="5">
    <source>
        <dbReference type="SAM" id="Phobius"/>
    </source>
</evidence>
<sequence>MSKLYQTFRTRRMPKIYFAAFIIFFTIYGFTHYQSSKLPPGDPNNAGLILPDGFEALAVVDSLPGFARHLAVNANGDIYVKTRLHARNDGYGNIAMRDTDNDGKADIITPFNKYESSQYGTAMKIHNGYLYYSSNLIVYRQKLEPGKLVPEGKIDTIVWDMPPSHSHQTKPIAFDGRGYMYVGWGLGSDVCTNGRPGAMGAGKADPEIPGEGCPGMIDHGGIWKFSESKLNQKQEQGKRVATGMRSIVGMDWDKTTNALYAVVHGRDNFRMLWPGMYSPWESAVLPSEELFKIHDGIDGGWPYYYYDHIRGKKYLNPEYGGDKVKEGNGAKLTKPVMGFPGHFAPNDILFYKGNQLPARYKKGAFVVLHGSTIRQPYPQAGYFVAFVPMEGGKVTGPWEVFANGFAKNPILTANSAGYRPMGITEGPDGSLYISETEKGKIWRVMYKGDKAKFGPAQLAKMVTEKNTAANIKDPDPIKDDLDRGKPVVASAVYSMYCAACHQRDGKGDNSRFPPLNESEWVNGDKNRLISVVLNGLSGPIKVKGQDYNDPMPAHGSFLSDDQIAEVLTYIRSNWGNTSSAVTKDEVAAMRKATTK</sequence>
<dbReference type="GO" id="GO:0020037">
    <property type="term" value="F:heme binding"/>
    <property type="evidence" value="ECO:0007669"/>
    <property type="project" value="InterPro"/>
</dbReference>
<dbReference type="InterPro" id="IPR011042">
    <property type="entry name" value="6-blade_b-propeller_TolB-like"/>
</dbReference>
<dbReference type="Gene3D" id="2.120.10.30">
    <property type="entry name" value="TolB, C-terminal domain"/>
    <property type="match status" value="1"/>
</dbReference>
<keyword evidence="5" id="KW-0472">Membrane</keyword>
<evidence type="ECO:0000259" key="6">
    <source>
        <dbReference type="PROSITE" id="PS51007"/>
    </source>
</evidence>
<gene>
    <name evidence="7" type="ORF">SAMN05661099_2843</name>
</gene>
<keyword evidence="2 4" id="KW-0479">Metal-binding</keyword>
<feature type="transmembrane region" description="Helical" evidence="5">
    <location>
        <begin position="16"/>
        <end position="33"/>
    </location>
</feature>
<dbReference type="Gene3D" id="1.10.760.10">
    <property type="entry name" value="Cytochrome c-like domain"/>
    <property type="match status" value="1"/>
</dbReference>
<dbReference type="InterPro" id="IPR011041">
    <property type="entry name" value="Quinoprot_gluc/sorb_DH_b-prop"/>
</dbReference>
<keyword evidence="8" id="KW-1185">Reference proteome</keyword>
<dbReference type="InterPro" id="IPR054539">
    <property type="entry name" value="Beta-prop_PDH"/>
</dbReference>
<keyword evidence="5" id="KW-0812">Transmembrane</keyword>
<dbReference type="EMBL" id="FUYR01000003">
    <property type="protein sequence ID" value="SKB81050.1"/>
    <property type="molecule type" value="Genomic_DNA"/>
</dbReference>
<evidence type="ECO:0000256" key="3">
    <source>
        <dbReference type="ARBA" id="ARBA00023004"/>
    </source>
</evidence>
<protein>
    <submittedName>
        <fullName evidence="7">Glucose/arabinose dehydrogenase, beta-propeller fold</fullName>
    </submittedName>
</protein>
<accession>A0A1T5EB77</accession>
<dbReference type="AlphaFoldDB" id="A0A1T5EB77"/>
<dbReference type="PANTHER" id="PTHR35008:SF8">
    <property type="entry name" value="ALCOHOL DEHYDROGENASE CYTOCHROME C SUBUNIT"/>
    <property type="match status" value="1"/>
</dbReference>
<keyword evidence="1 4" id="KW-0349">Heme</keyword>
<feature type="domain" description="Cytochrome c" evidence="6">
    <location>
        <begin position="479"/>
        <end position="574"/>
    </location>
</feature>
<dbReference type="Proteomes" id="UP000189981">
    <property type="component" value="Unassembled WGS sequence"/>
</dbReference>